<sequence length="80" mass="8648">MHPFAPIAASRHDELLADVARRQLLAENPDRVVPAPWLVAVRRITAALRRRLPGALRSATPAAEHGAEAACEQDLYTTAG</sequence>
<evidence type="ECO:0000313" key="3">
    <source>
        <dbReference type="Proteomes" id="UP000419743"/>
    </source>
</evidence>
<feature type="compositionally biased region" description="Low complexity" evidence="1">
    <location>
        <begin position="57"/>
        <end position="72"/>
    </location>
</feature>
<protein>
    <submittedName>
        <fullName evidence="2">Uncharacterized protein</fullName>
    </submittedName>
</protein>
<comment type="caution">
    <text evidence="2">The sequence shown here is derived from an EMBL/GenBank/DDBJ whole genome shotgun (WGS) entry which is preliminary data.</text>
</comment>
<name>A0A7M4DN93_9MICO</name>
<feature type="region of interest" description="Disordered" evidence="1">
    <location>
        <begin position="57"/>
        <end position="80"/>
    </location>
</feature>
<keyword evidence="3" id="KW-1185">Reference proteome</keyword>
<evidence type="ECO:0000256" key="1">
    <source>
        <dbReference type="SAM" id="MobiDB-lite"/>
    </source>
</evidence>
<dbReference type="AlphaFoldDB" id="A0A7M4DN93"/>
<reference evidence="2 3" key="1">
    <citation type="submission" date="2019-11" db="EMBL/GenBank/DDBJ databases">
        <authorList>
            <person name="Criscuolo A."/>
        </authorList>
    </citation>
    <scope>NUCLEOTIDE SEQUENCE [LARGE SCALE GENOMIC DNA]</scope>
    <source>
        <strain evidence="2">CIP111667</strain>
    </source>
</reference>
<accession>A0A7M4DN93</accession>
<dbReference type="EMBL" id="CACRYJ010000053">
    <property type="protein sequence ID" value="VZO38903.1"/>
    <property type="molecule type" value="Genomic_DNA"/>
</dbReference>
<dbReference type="RefSeq" id="WP_156742278.1">
    <property type="nucleotide sequence ID" value="NZ_CACRYJ010000053.1"/>
</dbReference>
<proteinExistence type="predicted"/>
<evidence type="ECO:0000313" key="2">
    <source>
        <dbReference type="EMBL" id="VZO38903.1"/>
    </source>
</evidence>
<gene>
    <name evidence="2" type="ORF">HALOF300_03623</name>
</gene>
<organism evidence="2 3">
    <name type="scientific">Occultella aeris</name>
    <dbReference type="NCBI Taxonomy" id="2761496"/>
    <lineage>
        <taxon>Bacteria</taxon>
        <taxon>Bacillati</taxon>
        <taxon>Actinomycetota</taxon>
        <taxon>Actinomycetes</taxon>
        <taxon>Micrococcales</taxon>
        <taxon>Ruaniaceae</taxon>
        <taxon>Occultella</taxon>
    </lineage>
</organism>
<dbReference type="Proteomes" id="UP000419743">
    <property type="component" value="Unassembled WGS sequence"/>
</dbReference>